<dbReference type="GeneID" id="54586702"/>
<keyword evidence="1" id="KW-0732">Signal</keyword>
<sequence length="203" mass="20850">MQLRSTPFLLALAAGMASAADLRGYFEGNCGGGYLQCGNVGAGTCCIILRENGLRGSPSIAVVFAGTGTQLFGYQRTRDGNSCGSIAAQKATGGLSYTCLDIPAGTGEFSGTRWYPPGLFLKRSPATSCAPTSTEECTGLATPDLVVLNDGHAFGLTGVDDATTEVLYAFAANGSTVADLPESVAGLEVDGEGVEARVRMMRN</sequence>
<evidence type="ECO:0000256" key="1">
    <source>
        <dbReference type="SAM" id="SignalP"/>
    </source>
</evidence>
<gene>
    <name evidence="2" type="ORF">BU26DRAFT_565196</name>
</gene>
<evidence type="ECO:0008006" key="4">
    <source>
        <dbReference type="Google" id="ProtNLM"/>
    </source>
</evidence>
<accession>A0A6A6IG49</accession>
<dbReference type="EMBL" id="ML987195">
    <property type="protein sequence ID" value="KAF2249555.1"/>
    <property type="molecule type" value="Genomic_DNA"/>
</dbReference>
<protein>
    <recommendedName>
        <fullName evidence="4">Secreted protein</fullName>
    </recommendedName>
</protein>
<feature type="signal peptide" evidence="1">
    <location>
        <begin position="1"/>
        <end position="19"/>
    </location>
</feature>
<dbReference type="RefSeq" id="XP_033684559.1">
    <property type="nucleotide sequence ID" value="XM_033833372.1"/>
</dbReference>
<dbReference type="AlphaFoldDB" id="A0A6A6IG49"/>
<name>A0A6A6IG49_9PLEO</name>
<evidence type="ECO:0000313" key="2">
    <source>
        <dbReference type="EMBL" id="KAF2249555.1"/>
    </source>
</evidence>
<dbReference type="Proteomes" id="UP000800094">
    <property type="component" value="Unassembled WGS sequence"/>
</dbReference>
<proteinExistence type="predicted"/>
<feature type="chain" id="PRO_5025399366" description="Secreted protein" evidence="1">
    <location>
        <begin position="20"/>
        <end position="203"/>
    </location>
</feature>
<organism evidence="2 3">
    <name type="scientific">Trematosphaeria pertusa</name>
    <dbReference type="NCBI Taxonomy" id="390896"/>
    <lineage>
        <taxon>Eukaryota</taxon>
        <taxon>Fungi</taxon>
        <taxon>Dikarya</taxon>
        <taxon>Ascomycota</taxon>
        <taxon>Pezizomycotina</taxon>
        <taxon>Dothideomycetes</taxon>
        <taxon>Pleosporomycetidae</taxon>
        <taxon>Pleosporales</taxon>
        <taxon>Massarineae</taxon>
        <taxon>Trematosphaeriaceae</taxon>
        <taxon>Trematosphaeria</taxon>
    </lineage>
</organism>
<keyword evidence="3" id="KW-1185">Reference proteome</keyword>
<dbReference type="OrthoDB" id="3791760at2759"/>
<evidence type="ECO:0000313" key="3">
    <source>
        <dbReference type="Proteomes" id="UP000800094"/>
    </source>
</evidence>
<reference evidence="2" key="1">
    <citation type="journal article" date="2020" name="Stud. Mycol.">
        <title>101 Dothideomycetes genomes: a test case for predicting lifestyles and emergence of pathogens.</title>
        <authorList>
            <person name="Haridas S."/>
            <person name="Albert R."/>
            <person name="Binder M."/>
            <person name="Bloem J."/>
            <person name="Labutti K."/>
            <person name="Salamov A."/>
            <person name="Andreopoulos B."/>
            <person name="Baker S."/>
            <person name="Barry K."/>
            <person name="Bills G."/>
            <person name="Bluhm B."/>
            <person name="Cannon C."/>
            <person name="Castanera R."/>
            <person name="Culley D."/>
            <person name="Daum C."/>
            <person name="Ezra D."/>
            <person name="Gonzalez J."/>
            <person name="Henrissat B."/>
            <person name="Kuo A."/>
            <person name="Liang C."/>
            <person name="Lipzen A."/>
            <person name="Lutzoni F."/>
            <person name="Magnuson J."/>
            <person name="Mondo S."/>
            <person name="Nolan M."/>
            <person name="Ohm R."/>
            <person name="Pangilinan J."/>
            <person name="Park H.-J."/>
            <person name="Ramirez L."/>
            <person name="Alfaro M."/>
            <person name="Sun H."/>
            <person name="Tritt A."/>
            <person name="Yoshinaga Y."/>
            <person name="Zwiers L.-H."/>
            <person name="Turgeon B."/>
            <person name="Goodwin S."/>
            <person name="Spatafora J."/>
            <person name="Crous P."/>
            <person name="Grigoriev I."/>
        </authorList>
    </citation>
    <scope>NUCLEOTIDE SEQUENCE</scope>
    <source>
        <strain evidence="2">CBS 122368</strain>
    </source>
</reference>